<dbReference type="GO" id="GO:0016887">
    <property type="term" value="F:ATP hydrolysis activity"/>
    <property type="evidence" value="ECO:0007669"/>
    <property type="project" value="InterPro"/>
</dbReference>
<dbReference type="SMART" id="SM00382">
    <property type="entry name" value="AAA"/>
    <property type="match status" value="1"/>
</dbReference>
<dbReference type="InterPro" id="IPR003593">
    <property type="entry name" value="AAA+_ATPase"/>
</dbReference>
<evidence type="ECO:0000256" key="6">
    <source>
        <dbReference type="ARBA" id="ARBA00022967"/>
    </source>
</evidence>
<evidence type="ECO:0000256" key="4">
    <source>
        <dbReference type="ARBA" id="ARBA00022748"/>
    </source>
</evidence>
<keyword evidence="2" id="KW-1003">Cell membrane</keyword>
<name>A0A9X3KYY7_ALCXX</name>
<keyword evidence="4" id="KW-0201">Cytochrome c-type biogenesis</keyword>
<dbReference type="RefSeq" id="WP_020204486.1">
    <property type="nucleotide sequence ID" value="NZ_CYTS01000021.1"/>
</dbReference>
<evidence type="ECO:0000256" key="7">
    <source>
        <dbReference type="ARBA" id="ARBA00023136"/>
    </source>
</evidence>
<proteinExistence type="predicted"/>
<dbReference type="PROSITE" id="PS50893">
    <property type="entry name" value="ABC_TRANSPORTER_2"/>
    <property type="match status" value="1"/>
</dbReference>
<evidence type="ECO:0000256" key="1">
    <source>
        <dbReference type="ARBA" id="ARBA00022448"/>
    </source>
</evidence>
<comment type="caution">
    <text evidence="9">The sequence shown here is derived from an EMBL/GenBank/DDBJ whole genome shotgun (WGS) entry which is preliminary data.</text>
</comment>
<dbReference type="Gene3D" id="3.40.50.300">
    <property type="entry name" value="P-loop containing nucleotide triphosphate hydrolases"/>
    <property type="match status" value="1"/>
</dbReference>
<dbReference type="PANTHER" id="PTHR43499">
    <property type="entry name" value="ABC TRANSPORTER I FAMILY MEMBER 1"/>
    <property type="match status" value="1"/>
</dbReference>
<dbReference type="NCBIfam" id="TIGR01189">
    <property type="entry name" value="ccmA"/>
    <property type="match status" value="1"/>
</dbReference>
<keyword evidence="3" id="KW-0547">Nucleotide-binding</keyword>
<keyword evidence="7" id="KW-0472">Membrane</keyword>
<dbReference type="SUPFAM" id="SSF52540">
    <property type="entry name" value="P-loop containing nucleoside triphosphate hydrolases"/>
    <property type="match status" value="1"/>
</dbReference>
<dbReference type="PANTHER" id="PTHR43499:SF1">
    <property type="entry name" value="ABC TRANSPORTER I FAMILY MEMBER 1"/>
    <property type="match status" value="1"/>
</dbReference>
<dbReference type="GO" id="GO:0017004">
    <property type="term" value="P:cytochrome complex assembly"/>
    <property type="evidence" value="ECO:0007669"/>
    <property type="project" value="UniProtKB-KW"/>
</dbReference>
<gene>
    <name evidence="9" type="primary">ccmA</name>
    <name evidence="9" type="ORF">O9570_13640</name>
</gene>
<dbReference type="EMBL" id="JAPZVI010000009">
    <property type="protein sequence ID" value="MCZ8402494.1"/>
    <property type="molecule type" value="Genomic_DNA"/>
</dbReference>
<evidence type="ECO:0000256" key="5">
    <source>
        <dbReference type="ARBA" id="ARBA00022840"/>
    </source>
</evidence>
<evidence type="ECO:0000313" key="9">
    <source>
        <dbReference type="EMBL" id="MCZ8402494.1"/>
    </source>
</evidence>
<evidence type="ECO:0000256" key="2">
    <source>
        <dbReference type="ARBA" id="ARBA00022475"/>
    </source>
</evidence>
<evidence type="ECO:0000256" key="3">
    <source>
        <dbReference type="ARBA" id="ARBA00022741"/>
    </source>
</evidence>
<evidence type="ECO:0000259" key="8">
    <source>
        <dbReference type="PROSITE" id="PS50893"/>
    </source>
</evidence>
<dbReference type="PROSITE" id="PS00211">
    <property type="entry name" value="ABC_TRANSPORTER_1"/>
    <property type="match status" value="1"/>
</dbReference>
<evidence type="ECO:0000313" key="10">
    <source>
        <dbReference type="Proteomes" id="UP001141992"/>
    </source>
</evidence>
<dbReference type="GO" id="GO:0022857">
    <property type="term" value="F:transmembrane transporter activity"/>
    <property type="evidence" value="ECO:0007669"/>
    <property type="project" value="InterPro"/>
</dbReference>
<dbReference type="InterPro" id="IPR003439">
    <property type="entry name" value="ABC_transporter-like_ATP-bd"/>
</dbReference>
<keyword evidence="6" id="KW-1278">Translocase</keyword>
<dbReference type="InterPro" id="IPR017871">
    <property type="entry name" value="ABC_transporter-like_CS"/>
</dbReference>
<dbReference type="GO" id="GO:0005524">
    <property type="term" value="F:ATP binding"/>
    <property type="evidence" value="ECO:0007669"/>
    <property type="project" value="UniProtKB-KW"/>
</dbReference>
<dbReference type="Pfam" id="PF00005">
    <property type="entry name" value="ABC_tran"/>
    <property type="match status" value="1"/>
</dbReference>
<dbReference type="AlphaFoldDB" id="A0A9X3KYY7"/>
<dbReference type="NCBIfam" id="NF010061">
    <property type="entry name" value="PRK13538.1"/>
    <property type="match status" value="1"/>
</dbReference>
<sequence length="207" mass="22884">MTRPMLEALDLVGIRGEHRLFDHLTFRIAPGECLLVQGENGSGKTTLLRSLAGFATPDAGRVLWKGKPLRNQWSEYQRELVYSGHGIGLKEDLNALDNLLAAAAIAGEPLTPERVESALDDVGLTEHRHLPVRMLSQGQKRRASLARLLLYKRKLWILDEPSTALDKFGARWLGEVIHGHQSRGGMVVLTSHQELAVKASQTVRMGA</sequence>
<dbReference type="InterPro" id="IPR005895">
    <property type="entry name" value="ABC_transptr_haem_export_CcmA"/>
</dbReference>
<keyword evidence="5" id="KW-0067">ATP-binding</keyword>
<reference evidence="9" key="1">
    <citation type="submission" date="2022-12" db="EMBL/GenBank/DDBJ databases">
        <authorList>
            <person name="Voronina O.L."/>
            <person name="Kunda M.S."/>
            <person name="Ryzhova N."/>
            <person name="Aksenova E.I."/>
        </authorList>
    </citation>
    <scope>NUCLEOTIDE SEQUENCE</scope>
    <source>
        <strain evidence="9">SCCH136:Ach223948</strain>
    </source>
</reference>
<organism evidence="9 10">
    <name type="scientific">Alcaligenes xylosoxydans xylosoxydans</name>
    <name type="common">Achromobacter xylosoxidans</name>
    <dbReference type="NCBI Taxonomy" id="85698"/>
    <lineage>
        <taxon>Bacteria</taxon>
        <taxon>Pseudomonadati</taxon>
        <taxon>Pseudomonadota</taxon>
        <taxon>Betaproteobacteria</taxon>
        <taxon>Burkholderiales</taxon>
        <taxon>Alcaligenaceae</taxon>
        <taxon>Achromobacter</taxon>
    </lineage>
</organism>
<keyword evidence="1" id="KW-0813">Transport</keyword>
<protein>
    <submittedName>
        <fullName evidence="9">Cytochrome c biogenesis heme-transporting ATPase CcmA</fullName>
    </submittedName>
</protein>
<dbReference type="Proteomes" id="UP001141992">
    <property type="component" value="Unassembled WGS sequence"/>
</dbReference>
<feature type="domain" description="ABC transporter" evidence="8">
    <location>
        <begin position="6"/>
        <end position="207"/>
    </location>
</feature>
<accession>A0A9X3KYY7</accession>
<dbReference type="InterPro" id="IPR027417">
    <property type="entry name" value="P-loop_NTPase"/>
</dbReference>